<dbReference type="InterPro" id="IPR013694">
    <property type="entry name" value="VIT"/>
</dbReference>
<gene>
    <name evidence="4" type="ORF">KC19_1G308500</name>
</gene>
<feature type="domain" description="VIT" evidence="3">
    <location>
        <begin position="11"/>
        <end position="140"/>
    </location>
</feature>
<dbReference type="SUPFAM" id="SSF53300">
    <property type="entry name" value="vWA-like"/>
    <property type="match status" value="1"/>
</dbReference>
<protein>
    <submittedName>
        <fullName evidence="4">Uncharacterized protein</fullName>
    </submittedName>
</protein>
<evidence type="ECO:0000259" key="3">
    <source>
        <dbReference type="PROSITE" id="PS51468"/>
    </source>
</evidence>
<sequence length="1056" mass="114972">MSQLRYCCVVPDDDGKPVRIYRGDCPLKGVSLTGLIRDTFVRATLEQTYVNPIKDATIETVYTFPMWIGVAVVGFEAEVDGKKIVGKVQEKVAARKNYESAKEAGKLATLLEEETPDVFQACVGNIPPAKTVVIRISLISVVRQDGEENQVRYVMPTTIAPRYGYAPVDNSNIDASATVLSVNMGFAMSKEIISIQSPSHTIQVHLGTISSDASSTADSFNPNHARVSLTGDTFLERDLVFVVQARGLDEPRALVERDPKDGTHAMSLTFSPRFELNPLRSLELIFLVDRSGSMEGAPMKRAGAALELFLRSIPCEDHYINVIGFGSSHQALFPKSVPYNADSLKKATLYAQGMEADMGGTEMLSAFEEAFKQRREDMPLQIFLLTDGEIWDVESLCTTVVEAVRKGKESNSFVRVFSLGIGDAVSHHLIESVARGGGGYAQLVMEGERMEKKVLNMLKSALVPSVKNLSVQWTPEVTVSADEEFVLVEADDEASSKVEEDSPSPSPSSSYPPVVDPTESDSTNKTPIELYSTSPEVPSPPPPPPVLPPPSVVVPIYQAPFKLPILCRGARFTVFAILSPTVPVPKELVLQGSSPDGPLELRVKVETVPEGETVIHSLAAREILQDLEIGSSCIHALGRNPTATQTEMLKKLGVHVVDPESGRKYTHTELSSKHVSEITKAQMLDIAMRYNLSSECTSWVAIDHETDEEYVETTFNREMELGEFSSSLDHESNSIPTHPLPAVQDMQFYSFRPPVHRRMAGVPSPGPCMVMAGVPSPECMVDMSAGEPIVMKACISELQITPDGVEFEEPIAAEEVHVDHQSEVAEEGQSEEPIITATDPHSRLHSILQHQSFDGLFPLVPAIAAFYSTTTEELNGKLAEVRKQCALSTLSESEWETIWATCLAVEFMKKQLPELQDEWELVVDKAEKRVGALLRNAQDLAVIKEAAADVAIPAAESGEQPPEGATETTETADILPEPEIRAPVLTCSIRTFEPAIVAGSGETGRTTAEIAAETWPEINEPLPCDFTGMAKPATAAGSGEQSAEGVVETKLMEMLT</sequence>
<dbReference type="EMBL" id="CM026421">
    <property type="protein sequence ID" value="KAG0593170.1"/>
    <property type="molecule type" value="Genomic_DNA"/>
</dbReference>
<dbReference type="Pfam" id="PF08487">
    <property type="entry name" value="VIT"/>
    <property type="match status" value="1"/>
</dbReference>
<dbReference type="Pfam" id="PF13768">
    <property type="entry name" value="VWA_3"/>
    <property type="match status" value="1"/>
</dbReference>
<dbReference type="PANTHER" id="PTHR45737:SF6">
    <property type="entry name" value="VON WILLEBRAND FACTOR A DOMAIN-CONTAINING PROTEIN 5A"/>
    <property type="match status" value="1"/>
</dbReference>
<evidence type="ECO:0000313" key="4">
    <source>
        <dbReference type="EMBL" id="KAG0593169.1"/>
    </source>
</evidence>
<proteinExistence type="predicted"/>
<dbReference type="PROSITE" id="PS51468">
    <property type="entry name" value="VIT"/>
    <property type="match status" value="1"/>
</dbReference>
<comment type="caution">
    <text evidence="4">The sequence shown here is derived from an EMBL/GenBank/DDBJ whole genome shotgun (WGS) entry which is preliminary data.</text>
</comment>
<feature type="domain" description="VWFA" evidence="2">
    <location>
        <begin position="283"/>
        <end position="466"/>
    </location>
</feature>
<evidence type="ECO:0000256" key="1">
    <source>
        <dbReference type="SAM" id="MobiDB-lite"/>
    </source>
</evidence>
<feature type="region of interest" description="Disordered" evidence="1">
    <location>
        <begin position="490"/>
        <end position="544"/>
    </location>
</feature>
<keyword evidence="5" id="KW-1185">Reference proteome</keyword>
<dbReference type="InterPro" id="IPR036465">
    <property type="entry name" value="vWFA_dom_sf"/>
</dbReference>
<dbReference type="Gene3D" id="3.40.50.410">
    <property type="entry name" value="von Willebrand factor, type A domain"/>
    <property type="match status" value="1"/>
</dbReference>
<organism evidence="4 5">
    <name type="scientific">Ceratodon purpureus</name>
    <name type="common">Fire moss</name>
    <name type="synonym">Dicranum purpureum</name>
    <dbReference type="NCBI Taxonomy" id="3225"/>
    <lineage>
        <taxon>Eukaryota</taxon>
        <taxon>Viridiplantae</taxon>
        <taxon>Streptophyta</taxon>
        <taxon>Embryophyta</taxon>
        <taxon>Bryophyta</taxon>
        <taxon>Bryophytina</taxon>
        <taxon>Bryopsida</taxon>
        <taxon>Dicranidae</taxon>
        <taxon>Pseudoditrichales</taxon>
        <taxon>Ditrichaceae</taxon>
        <taxon>Ceratodon</taxon>
    </lineage>
</organism>
<dbReference type="PROSITE" id="PS50234">
    <property type="entry name" value="VWFA"/>
    <property type="match status" value="1"/>
</dbReference>
<reference evidence="4" key="1">
    <citation type="submission" date="2020-06" db="EMBL/GenBank/DDBJ databases">
        <title>WGS assembly of Ceratodon purpureus strain R40.</title>
        <authorList>
            <person name="Carey S.B."/>
            <person name="Jenkins J."/>
            <person name="Shu S."/>
            <person name="Lovell J.T."/>
            <person name="Sreedasyam A."/>
            <person name="Maumus F."/>
            <person name="Tiley G.P."/>
            <person name="Fernandez-Pozo N."/>
            <person name="Barry K."/>
            <person name="Chen C."/>
            <person name="Wang M."/>
            <person name="Lipzen A."/>
            <person name="Daum C."/>
            <person name="Saski C.A."/>
            <person name="Payton A.C."/>
            <person name="Mcbreen J.C."/>
            <person name="Conrad R.E."/>
            <person name="Kollar L.M."/>
            <person name="Olsson S."/>
            <person name="Huttunen S."/>
            <person name="Landis J.B."/>
            <person name="Wickett N.J."/>
            <person name="Johnson M.G."/>
            <person name="Rensing S.A."/>
            <person name="Grimwood J."/>
            <person name="Schmutz J."/>
            <person name="Mcdaniel S.F."/>
        </authorList>
    </citation>
    <scope>NUCLEOTIDE SEQUENCE</scope>
    <source>
        <strain evidence="4">R40</strain>
    </source>
</reference>
<accession>A0A8T0JE53</accession>
<evidence type="ECO:0000313" key="5">
    <source>
        <dbReference type="Proteomes" id="UP000822688"/>
    </source>
</evidence>
<name>A0A8T0JE53_CERPU</name>
<dbReference type="PANTHER" id="PTHR45737">
    <property type="entry name" value="VON WILLEBRAND FACTOR A DOMAIN-CONTAINING PROTEIN 5A"/>
    <property type="match status" value="1"/>
</dbReference>
<dbReference type="SMART" id="SM00609">
    <property type="entry name" value="VIT"/>
    <property type="match status" value="1"/>
</dbReference>
<dbReference type="SMART" id="SM00327">
    <property type="entry name" value="VWA"/>
    <property type="match status" value="1"/>
</dbReference>
<evidence type="ECO:0000259" key="2">
    <source>
        <dbReference type="PROSITE" id="PS50234"/>
    </source>
</evidence>
<dbReference type="EMBL" id="CM026421">
    <property type="protein sequence ID" value="KAG0593169.1"/>
    <property type="molecule type" value="Genomic_DNA"/>
</dbReference>
<feature type="compositionally biased region" description="Low complexity" evidence="1">
    <location>
        <begin position="507"/>
        <end position="517"/>
    </location>
</feature>
<dbReference type="AlphaFoldDB" id="A0A8T0JE53"/>
<dbReference type="Proteomes" id="UP000822688">
    <property type="component" value="Chromosome 1"/>
</dbReference>
<dbReference type="InterPro" id="IPR002035">
    <property type="entry name" value="VWF_A"/>
</dbReference>